<feature type="signal peptide" evidence="1">
    <location>
        <begin position="1"/>
        <end position="19"/>
    </location>
</feature>
<dbReference type="AlphaFoldDB" id="A0A1I1EZL4"/>
<organism evidence="2 3">
    <name type="scientific">Parapedobacter composti</name>
    <dbReference type="NCBI Taxonomy" id="623281"/>
    <lineage>
        <taxon>Bacteria</taxon>
        <taxon>Pseudomonadati</taxon>
        <taxon>Bacteroidota</taxon>
        <taxon>Sphingobacteriia</taxon>
        <taxon>Sphingobacteriales</taxon>
        <taxon>Sphingobacteriaceae</taxon>
        <taxon>Parapedobacter</taxon>
    </lineage>
</organism>
<evidence type="ECO:0008006" key="4">
    <source>
        <dbReference type="Google" id="ProtNLM"/>
    </source>
</evidence>
<keyword evidence="3" id="KW-1185">Reference proteome</keyword>
<accession>A0A1I1EZL4</accession>
<evidence type="ECO:0000313" key="2">
    <source>
        <dbReference type="EMBL" id="SFB92176.1"/>
    </source>
</evidence>
<name>A0A1I1EZL4_9SPHI</name>
<dbReference type="STRING" id="623281.SAMN05421747_102119"/>
<evidence type="ECO:0000313" key="3">
    <source>
        <dbReference type="Proteomes" id="UP000199577"/>
    </source>
</evidence>
<keyword evidence="1" id="KW-0732">Signal</keyword>
<sequence>MSKYLLTIVFSAYTMLLLAQTTAEKSKLPFEFTVSAGGEIHSFSGLNTRLEALDAAKAKTFLFSAGLGVAYRFNHVLIGLGVNGGSSGFDWLGCIAFFGNTSS</sequence>
<protein>
    <recommendedName>
        <fullName evidence="4">Outer membrane protein beta-barrel domain-containing protein</fullName>
    </recommendedName>
</protein>
<gene>
    <name evidence="2" type="ORF">SAMN05421747_102119</name>
</gene>
<feature type="chain" id="PRO_5011629422" description="Outer membrane protein beta-barrel domain-containing protein" evidence="1">
    <location>
        <begin position="20"/>
        <end position="103"/>
    </location>
</feature>
<dbReference type="EMBL" id="FOLL01000002">
    <property type="protein sequence ID" value="SFB92176.1"/>
    <property type="molecule type" value="Genomic_DNA"/>
</dbReference>
<proteinExistence type="predicted"/>
<dbReference type="Proteomes" id="UP000199577">
    <property type="component" value="Unassembled WGS sequence"/>
</dbReference>
<dbReference type="RefSeq" id="WP_139215800.1">
    <property type="nucleotide sequence ID" value="NZ_FOLL01000002.1"/>
</dbReference>
<reference evidence="2 3" key="1">
    <citation type="submission" date="2016-10" db="EMBL/GenBank/DDBJ databases">
        <authorList>
            <person name="de Groot N.N."/>
        </authorList>
    </citation>
    <scope>NUCLEOTIDE SEQUENCE [LARGE SCALE GENOMIC DNA]</scope>
    <source>
        <strain evidence="2 3">DSM 22900</strain>
    </source>
</reference>
<evidence type="ECO:0000256" key="1">
    <source>
        <dbReference type="SAM" id="SignalP"/>
    </source>
</evidence>